<evidence type="ECO:0000256" key="1">
    <source>
        <dbReference type="SAM" id="MobiDB-lite"/>
    </source>
</evidence>
<feature type="region of interest" description="Disordered" evidence="1">
    <location>
        <begin position="314"/>
        <end position="345"/>
    </location>
</feature>
<evidence type="ECO:0000313" key="2">
    <source>
        <dbReference type="EMBL" id="CDW91163.1"/>
    </source>
</evidence>
<accession>A0A078BC39</accession>
<feature type="region of interest" description="Disordered" evidence="1">
    <location>
        <begin position="95"/>
        <end position="118"/>
    </location>
</feature>
<sequence length="502" mass="57362">MYTKVLRNSLMTDLVTQITGFRKEQIRAVQQNVTPMTQTQEKDVPVKIMVPEIQLIKLQKCLPQLNSSQNINNIRSPVKSPTNAKNQKVKIINPVLISSSQKQKQRQTHSPPKRMNFSLKSPIKNTQQFLTKETPERAQIQNKVVQSSKNRAQSQIKNFLSQTCTGNSAKKFKSRNLSIIGLESNTLSQTFVESEVDLNSSFNKSSYLNGLQTKYKTNKKSGQSAAKENKKNQFSKYLTNNKGGNYQGLIAHSQKSTQLTEPGNQTFIDKILEQTRSNSKQRNSSMNRQLKSNDVIQNFRQNKINLEKNLQELLTQKQPKSPKQNTLKNMKSPAKNNKNQNNNENQITKSASKDLKQLLNQSQIVAQTKQIKSPAKQLGRSPNRVNLGRQPMDKKQKQQTLVLTEKRIETNVARNVRPSDIVKDSYQSLKSFLKEINEISTDNESESAAINLEIKIEQPQVQEQEYQQANLNNTYGTLWILDELMEKRFELQQTKNEVLADS</sequence>
<feature type="region of interest" description="Disordered" evidence="1">
    <location>
        <begin position="368"/>
        <end position="399"/>
    </location>
</feature>
<keyword evidence="3" id="KW-1185">Reference proteome</keyword>
<dbReference type="Proteomes" id="UP000039865">
    <property type="component" value="Unassembled WGS sequence"/>
</dbReference>
<feature type="compositionally biased region" description="Polar residues" evidence="1">
    <location>
        <begin position="314"/>
        <end position="329"/>
    </location>
</feature>
<dbReference type="InParanoid" id="A0A078BC39"/>
<dbReference type="AlphaFoldDB" id="A0A078BC39"/>
<name>A0A078BC39_STYLE</name>
<feature type="compositionally biased region" description="Low complexity" evidence="1">
    <location>
        <begin position="335"/>
        <end position="345"/>
    </location>
</feature>
<evidence type="ECO:0000313" key="3">
    <source>
        <dbReference type="Proteomes" id="UP000039865"/>
    </source>
</evidence>
<proteinExistence type="predicted"/>
<organism evidence="2 3">
    <name type="scientific">Stylonychia lemnae</name>
    <name type="common">Ciliate</name>
    <dbReference type="NCBI Taxonomy" id="5949"/>
    <lineage>
        <taxon>Eukaryota</taxon>
        <taxon>Sar</taxon>
        <taxon>Alveolata</taxon>
        <taxon>Ciliophora</taxon>
        <taxon>Intramacronucleata</taxon>
        <taxon>Spirotrichea</taxon>
        <taxon>Stichotrichia</taxon>
        <taxon>Sporadotrichida</taxon>
        <taxon>Oxytrichidae</taxon>
        <taxon>Stylonychinae</taxon>
        <taxon>Stylonychia</taxon>
    </lineage>
</organism>
<reference evidence="2 3" key="1">
    <citation type="submission" date="2014-06" db="EMBL/GenBank/DDBJ databases">
        <authorList>
            <person name="Swart Estienne"/>
        </authorList>
    </citation>
    <scope>NUCLEOTIDE SEQUENCE [LARGE SCALE GENOMIC DNA]</scope>
    <source>
        <strain evidence="2 3">130c</strain>
    </source>
</reference>
<protein>
    <submittedName>
        <fullName evidence="2">Uncharacterized protein</fullName>
    </submittedName>
</protein>
<gene>
    <name evidence="2" type="primary">Contig15082.g16072</name>
    <name evidence="2" type="ORF">STYLEM_20315</name>
</gene>
<dbReference type="EMBL" id="CCKQ01019153">
    <property type="protein sequence ID" value="CDW91163.1"/>
    <property type="molecule type" value="Genomic_DNA"/>
</dbReference>